<feature type="chain" id="PRO_5025581318" evidence="7">
    <location>
        <begin position="27"/>
        <end position="150"/>
    </location>
</feature>
<evidence type="ECO:0000256" key="7">
    <source>
        <dbReference type="SAM" id="SignalP"/>
    </source>
</evidence>
<comment type="similarity">
    <text evidence="2">Belongs to the resistin/FIZZ family.</text>
</comment>
<proteinExistence type="inferred from homology"/>
<evidence type="ECO:0000256" key="3">
    <source>
        <dbReference type="ARBA" id="ARBA00022525"/>
    </source>
</evidence>
<dbReference type="SUPFAM" id="SSF111423">
    <property type="entry name" value="Resistin"/>
    <property type="match status" value="1"/>
</dbReference>
<name>A0A671ESG1_RHIFE</name>
<keyword evidence="3" id="KW-0964">Secreted</keyword>
<evidence type="ECO:0000256" key="5">
    <source>
        <dbReference type="ARBA" id="ARBA00022729"/>
    </source>
</evidence>
<evidence type="ECO:0000256" key="2">
    <source>
        <dbReference type="ARBA" id="ARBA00007258"/>
    </source>
</evidence>
<dbReference type="Ensembl" id="ENSRFET00010015885.1">
    <property type="protein sequence ID" value="ENSRFEP00010014533.1"/>
    <property type="gene ID" value="ENSRFEG00010009859.1"/>
</dbReference>
<organism evidence="8 9">
    <name type="scientific">Rhinolophus ferrumequinum</name>
    <name type="common">Greater horseshoe bat</name>
    <dbReference type="NCBI Taxonomy" id="59479"/>
    <lineage>
        <taxon>Eukaryota</taxon>
        <taxon>Metazoa</taxon>
        <taxon>Chordata</taxon>
        <taxon>Craniata</taxon>
        <taxon>Vertebrata</taxon>
        <taxon>Euteleostomi</taxon>
        <taxon>Mammalia</taxon>
        <taxon>Eutheria</taxon>
        <taxon>Laurasiatheria</taxon>
        <taxon>Chiroptera</taxon>
        <taxon>Yinpterochiroptera</taxon>
        <taxon>Rhinolophoidea</taxon>
        <taxon>Rhinolophidae</taxon>
        <taxon>Rhinolophinae</taxon>
        <taxon>Rhinolophus</taxon>
    </lineage>
</organism>
<keyword evidence="6" id="KW-1015">Disulfide bond</keyword>
<dbReference type="GO" id="GO:0005179">
    <property type="term" value="F:hormone activity"/>
    <property type="evidence" value="ECO:0007669"/>
    <property type="project" value="UniProtKB-KW"/>
</dbReference>
<dbReference type="InParanoid" id="A0A671ESG1"/>
<reference evidence="8 9" key="1">
    <citation type="journal article" date="2015" name="Annu Rev Anim Biosci">
        <title>The Genome 10K Project: a way forward.</title>
        <authorList>
            <person name="Koepfli K.P."/>
            <person name="Paten B."/>
            <person name="O'Brien S.J."/>
            <person name="Koepfli K.P."/>
            <person name="Paten B."/>
            <person name="Antunes A."/>
            <person name="Belov K."/>
            <person name="Bustamante C."/>
            <person name="Castoe T.A."/>
            <person name="Clawson H."/>
            <person name="Crawford A.J."/>
            <person name="Diekhans M."/>
            <person name="Distel D."/>
            <person name="Durbin R."/>
            <person name="Earl D."/>
            <person name="Fujita M.K."/>
            <person name="Gamble T."/>
            <person name="Georges A."/>
            <person name="Gemmell N."/>
            <person name="Gilbert M.T."/>
            <person name="Graves J.M."/>
            <person name="Green R.E."/>
            <person name="Hickey G."/>
            <person name="Jarvis E.D."/>
            <person name="Johnson W."/>
            <person name="Komissarov A."/>
            <person name="Korf I."/>
            <person name="Kuhn R."/>
            <person name="Larkin D.M."/>
            <person name="Lewin H."/>
            <person name="Lopez J.V."/>
            <person name="Ma J."/>
            <person name="Marques-Bonet T."/>
            <person name="Miller W."/>
            <person name="Murphy R."/>
            <person name="Pevzner P."/>
            <person name="Shapiro B."/>
            <person name="Steiner C."/>
            <person name="Tamazian G."/>
            <person name="Venkatesh B."/>
            <person name="Wang J."/>
            <person name="Wayne R."/>
            <person name="Wiley E."/>
            <person name="Yang H."/>
            <person name="Zhang G."/>
            <person name="Haussler D."/>
            <person name="Ryder O."/>
            <person name="O'Brien S.J."/>
        </authorList>
    </citation>
    <scope>NUCLEOTIDE SEQUENCE</scope>
</reference>
<keyword evidence="5 7" id="KW-0732">Signal</keyword>
<dbReference type="Pfam" id="PF06954">
    <property type="entry name" value="Resistin"/>
    <property type="match status" value="1"/>
</dbReference>
<protein>
    <submittedName>
        <fullName evidence="8">Uncharacterized protein</fullName>
    </submittedName>
</protein>
<dbReference type="GeneTree" id="ENSGT01030000240345"/>
<accession>A0A671ESG1</accession>
<dbReference type="GO" id="GO:0005576">
    <property type="term" value="C:extracellular region"/>
    <property type="evidence" value="ECO:0007669"/>
    <property type="project" value="UniProtKB-SubCell"/>
</dbReference>
<evidence type="ECO:0000313" key="9">
    <source>
        <dbReference type="Proteomes" id="UP000472240"/>
    </source>
</evidence>
<evidence type="ECO:0000256" key="1">
    <source>
        <dbReference type="ARBA" id="ARBA00004613"/>
    </source>
</evidence>
<reference evidence="8" key="5">
    <citation type="submission" date="2025-09" db="UniProtKB">
        <authorList>
            <consortium name="Ensembl"/>
        </authorList>
    </citation>
    <scope>IDENTIFICATION</scope>
</reference>
<comment type="subcellular location">
    <subcellularLocation>
        <location evidence="1">Secreted</location>
    </subcellularLocation>
</comment>
<feature type="signal peptide" evidence="7">
    <location>
        <begin position="1"/>
        <end position="26"/>
    </location>
</feature>
<dbReference type="InterPro" id="IPR036262">
    <property type="entry name" value="Resistin-like_sf"/>
</dbReference>
<reference evidence="8" key="4">
    <citation type="submission" date="2025-08" db="UniProtKB">
        <authorList>
            <consortium name="Ensembl"/>
        </authorList>
    </citation>
    <scope>IDENTIFICATION</scope>
</reference>
<evidence type="ECO:0000256" key="6">
    <source>
        <dbReference type="ARBA" id="ARBA00023157"/>
    </source>
</evidence>
<evidence type="ECO:0000256" key="4">
    <source>
        <dbReference type="ARBA" id="ARBA00022702"/>
    </source>
</evidence>
<dbReference type="InterPro" id="IPR009714">
    <property type="entry name" value="RELM"/>
</dbReference>
<reference evidence="9" key="3">
    <citation type="submission" date="2018-12" db="EMBL/GenBank/DDBJ databases">
        <title>G10K-VGP greater horseshoe bat female genome, primary haplotype.</title>
        <authorList>
            <person name="Teeling E."/>
            <person name="Myers G."/>
            <person name="Vernes S."/>
            <person name="Pippel M."/>
            <person name="Winkler S."/>
            <person name="Fedrigo O."/>
            <person name="Rhie A."/>
            <person name="Koren S."/>
            <person name="Phillippy A."/>
            <person name="Lewin H."/>
            <person name="Damas J."/>
            <person name="Howe K."/>
            <person name="Mountcastle J."/>
            <person name="Jarvis E.D."/>
        </authorList>
    </citation>
    <scope>NUCLEOTIDE SEQUENCE [LARGE SCALE GENOMIC DNA]</scope>
</reference>
<keyword evidence="4" id="KW-0372">Hormone</keyword>
<reference evidence="8 9" key="2">
    <citation type="journal article" date="2018" name="Annu Rev Anim Biosci">
        <title>Bat Biology, Genomes, and the Bat1K Project: To Generate Chromosome-Level Genomes for All Living Bat Species.</title>
        <authorList>
            <person name="Teeling E.C."/>
            <person name="Vernes S.C."/>
            <person name="Davalos L.M."/>
            <person name="Ray D.A."/>
            <person name="Gilbert M.T.P."/>
            <person name="Myers E."/>
        </authorList>
    </citation>
    <scope>NUCLEOTIDE SEQUENCE</scope>
</reference>
<dbReference type="Proteomes" id="UP000472240">
    <property type="component" value="Chromosome 2"/>
</dbReference>
<dbReference type="AlphaFoldDB" id="A0A671ESG1"/>
<evidence type="ECO:0000313" key="8">
    <source>
        <dbReference type="Ensembl" id="ENSRFEP00010014533.1"/>
    </source>
</evidence>
<keyword evidence="9" id="KW-1185">Reference proteome</keyword>
<sequence length="150" mass="16842">MKSTFCYLLIFILLQFITMIPGSTQGSLDSIVDKMIKEALVEVNPFAPTKISCTSISSSGKLSSCPAAHMGTVVTSCWGLVDWTTACRCHLRRRKVRTQLCDHDCNEITTPNRKPDAELPFICYNPASWVIKSIFARCRQTKAVLKEFNF</sequence>